<dbReference type="InterPro" id="IPR050147">
    <property type="entry name" value="Ser/Thr_Dehydratase"/>
</dbReference>
<evidence type="ECO:0000313" key="9">
    <source>
        <dbReference type="Proteomes" id="UP000199548"/>
    </source>
</evidence>
<evidence type="ECO:0000256" key="1">
    <source>
        <dbReference type="ARBA" id="ARBA00001933"/>
    </source>
</evidence>
<dbReference type="GO" id="GO:0006565">
    <property type="term" value="P:L-serine catabolic process"/>
    <property type="evidence" value="ECO:0007669"/>
    <property type="project" value="TreeGrafter"/>
</dbReference>
<comment type="cofactor">
    <cofactor evidence="1">
        <name>pyridoxal 5'-phosphate</name>
        <dbReference type="ChEBI" id="CHEBI:597326"/>
    </cofactor>
</comment>
<dbReference type="GO" id="GO:0030170">
    <property type="term" value="F:pyridoxal phosphate binding"/>
    <property type="evidence" value="ECO:0007669"/>
    <property type="project" value="InterPro"/>
</dbReference>
<proteinExistence type="inferred from homology"/>
<dbReference type="OrthoDB" id="9811476at2"/>
<keyword evidence="5 8" id="KW-0456">Lyase</keyword>
<dbReference type="PANTHER" id="PTHR48078">
    <property type="entry name" value="THREONINE DEHYDRATASE, MITOCHONDRIAL-RELATED"/>
    <property type="match status" value="1"/>
</dbReference>
<comment type="catalytic activity">
    <reaction evidence="6">
        <text>L-serine = pyruvate + NH4(+)</text>
        <dbReference type="Rhea" id="RHEA:19169"/>
        <dbReference type="ChEBI" id="CHEBI:15361"/>
        <dbReference type="ChEBI" id="CHEBI:28938"/>
        <dbReference type="ChEBI" id="CHEBI:33384"/>
        <dbReference type="EC" id="4.3.1.17"/>
    </reaction>
</comment>
<keyword evidence="9" id="KW-1185">Reference proteome</keyword>
<comment type="similarity">
    <text evidence="2">Belongs to the serine/threonine dehydratase family.</text>
</comment>
<dbReference type="Gene3D" id="3.40.50.1100">
    <property type="match status" value="2"/>
</dbReference>
<evidence type="ECO:0000256" key="5">
    <source>
        <dbReference type="ARBA" id="ARBA00023239"/>
    </source>
</evidence>
<gene>
    <name evidence="8" type="ORF">SAMN05192543_10717</name>
</gene>
<dbReference type="PANTHER" id="PTHR48078:SF2">
    <property type="entry name" value="CATABOLIC L-SERINE_THREONINE DEHYDRATASE"/>
    <property type="match status" value="1"/>
</dbReference>
<dbReference type="GO" id="GO:0009097">
    <property type="term" value="P:isoleucine biosynthetic process"/>
    <property type="evidence" value="ECO:0007669"/>
    <property type="project" value="TreeGrafter"/>
</dbReference>
<dbReference type="GO" id="GO:0006567">
    <property type="term" value="P:L-threonine catabolic process"/>
    <property type="evidence" value="ECO:0007669"/>
    <property type="project" value="TreeGrafter"/>
</dbReference>
<dbReference type="Proteomes" id="UP000199548">
    <property type="component" value="Unassembled WGS sequence"/>
</dbReference>
<dbReference type="GO" id="GO:0003941">
    <property type="term" value="F:L-serine ammonia-lyase activity"/>
    <property type="evidence" value="ECO:0007669"/>
    <property type="project" value="UniProtKB-EC"/>
</dbReference>
<accession>A0A1I3R4Z5</accession>
<dbReference type="AlphaFoldDB" id="A0A1I3R4Z5"/>
<dbReference type="InterPro" id="IPR001926">
    <property type="entry name" value="TrpB-like_PALP"/>
</dbReference>
<evidence type="ECO:0000259" key="7">
    <source>
        <dbReference type="Pfam" id="PF00291"/>
    </source>
</evidence>
<dbReference type="PROSITE" id="PS00165">
    <property type="entry name" value="DEHYDRATASE_SER_THR"/>
    <property type="match status" value="1"/>
</dbReference>
<dbReference type="RefSeq" id="WP_091016012.1">
    <property type="nucleotide sequence ID" value="NZ_CP041745.1"/>
</dbReference>
<evidence type="ECO:0000256" key="4">
    <source>
        <dbReference type="ARBA" id="ARBA00022898"/>
    </source>
</evidence>
<dbReference type="EMBL" id="FOQU01000007">
    <property type="protein sequence ID" value="SFJ40739.1"/>
    <property type="molecule type" value="Genomic_DNA"/>
</dbReference>
<keyword evidence="4" id="KW-0663">Pyridoxal phosphate</keyword>
<evidence type="ECO:0000256" key="2">
    <source>
        <dbReference type="ARBA" id="ARBA00010869"/>
    </source>
</evidence>
<dbReference type="EC" id="4.3.1.17" evidence="3"/>
<dbReference type="InterPro" id="IPR036052">
    <property type="entry name" value="TrpB-like_PALP_sf"/>
</dbReference>
<dbReference type="Pfam" id="PF00291">
    <property type="entry name" value="PALP"/>
    <property type="match status" value="1"/>
</dbReference>
<protein>
    <recommendedName>
        <fullName evidence="3">L-serine ammonia-lyase</fullName>
        <ecNumber evidence="3">4.3.1.17</ecNumber>
    </recommendedName>
</protein>
<dbReference type="SUPFAM" id="SSF53686">
    <property type="entry name" value="Tryptophan synthase beta subunit-like PLP-dependent enzymes"/>
    <property type="match status" value="1"/>
</dbReference>
<name>A0A1I3R4Z5_9BURK</name>
<dbReference type="STRING" id="420953.SAMN05192543_10717"/>
<feature type="domain" description="Tryptophan synthase beta chain-like PALP" evidence="7">
    <location>
        <begin position="4"/>
        <end position="289"/>
    </location>
</feature>
<organism evidence="8 9">
    <name type="scientific">Paraburkholderia megapolitana</name>
    <dbReference type="NCBI Taxonomy" id="420953"/>
    <lineage>
        <taxon>Bacteria</taxon>
        <taxon>Pseudomonadati</taxon>
        <taxon>Pseudomonadota</taxon>
        <taxon>Betaproteobacteria</taxon>
        <taxon>Burkholderiales</taxon>
        <taxon>Burkholderiaceae</taxon>
        <taxon>Paraburkholderia</taxon>
    </lineage>
</organism>
<evidence type="ECO:0000256" key="3">
    <source>
        <dbReference type="ARBA" id="ARBA00012093"/>
    </source>
</evidence>
<evidence type="ECO:0000313" key="8">
    <source>
        <dbReference type="EMBL" id="SFJ40739.1"/>
    </source>
</evidence>
<evidence type="ECO:0000256" key="6">
    <source>
        <dbReference type="ARBA" id="ARBA00049406"/>
    </source>
</evidence>
<reference evidence="8 9" key="1">
    <citation type="submission" date="2016-10" db="EMBL/GenBank/DDBJ databases">
        <authorList>
            <person name="de Groot N.N."/>
        </authorList>
    </citation>
    <scope>NUCLEOTIDE SEQUENCE [LARGE SCALE GENOMIC DNA]</scope>
    <source>
        <strain evidence="8 9">LMG 23650</strain>
    </source>
</reference>
<sequence>MTLHIETPLIESRALSLKTGRDILLKLESLQPSGSFKLRGVGFACEEHKRNGARRFVTASGGNAGYAVAYAGRELGIPVTVVVPQTTSERAKSLIRAEEAEVVVHGAAFIESNEYARSILTDNDAWLHAFDDPLLWAGHATMIEEIARQTERPDLIVCSVGGGGLLAGVIEGLRRVGWSDTPVLTVETEGADSYNQALKAGTPVTIAGINSVATSLGASKVAERVVALAKEHPIRNCLVTDAEAIQGSVMLLEEHRVLTEPACGASVAALSRIPEYFPHAQRIVVIACGGVGTTSQQLLEWSDFYPLDGDLFAARHSAESNSLDSLKS</sequence>
<dbReference type="GO" id="GO:0004794">
    <property type="term" value="F:threonine deaminase activity"/>
    <property type="evidence" value="ECO:0007669"/>
    <property type="project" value="TreeGrafter"/>
</dbReference>
<dbReference type="InterPro" id="IPR000634">
    <property type="entry name" value="Ser/Thr_deHydtase_PyrdxlP-BS"/>
</dbReference>